<dbReference type="Pfam" id="PF01565">
    <property type="entry name" value="FAD_binding_4"/>
    <property type="match status" value="1"/>
</dbReference>
<dbReference type="GO" id="GO:1903457">
    <property type="term" value="P:lactate catabolic process"/>
    <property type="evidence" value="ECO:0007669"/>
    <property type="project" value="TreeGrafter"/>
</dbReference>
<keyword evidence="1" id="KW-0285">Flavoprotein</keyword>
<name>A0A7W9AIL0_9SPHN</name>
<comment type="caution">
    <text evidence="4">The sequence shown here is derived from an EMBL/GenBank/DDBJ whole genome shotgun (WGS) entry which is preliminary data.</text>
</comment>
<dbReference type="InterPro" id="IPR016171">
    <property type="entry name" value="Vanillyl_alc_oxidase_C-sub2"/>
</dbReference>
<dbReference type="InterPro" id="IPR016170">
    <property type="entry name" value="Cytok_DH_C_sf"/>
</dbReference>
<dbReference type="EMBL" id="JACIJC010000004">
    <property type="protein sequence ID" value="MBB5686347.1"/>
    <property type="molecule type" value="Genomic_DNA"/>
</dbReference>
<gene>
    <name evidence="4" type="ORF">FHS49_002371</name>
</gene>
<keyword evidence="4" id="KW-0560">Oxidoreductase</keyword>
<evidence type="ECO:0000256" key="1">
    <source>
        <dbReference type="ARBA" id="ARBA00022630"/>
    </source>
</evidence>
<dbReference type="PANTHER" id="PTHR11748:SF114">
    <property type="entry name" value="ARYL-ALCOHOL OXIDASE VANILLYL-ALCOHOL OXIDASE (AFU_ORTHOLOGUE AFUA_3G09500)-RELATED"/>
    <property type="match status" value="1"/>
</dbReference>
<evidence type="ECO:0000313" key="5">
    <source>
        <dbReference type="Proteomes" id="UP000549617"/>
    </source>
</evidence>
<dbReference type="InterPro" id="IPR006094">
    <property type="entry name" value="Oxid_FAD_bind_N"/>
</dbReference>
<dbReference type="InterPro" id="IPR016169">
    <property type="entry name" value="FAD-bd_PCMH_sub2"/>
</dbReference>
<dbReference type="PANTHER" id="PTHR11748">
    <property type="entry name" value="D-LACTATE DEHYDROGENASE"/>
    <property type="match status" value="1"/>
</dbReference>
<dbReference type="GO" id="GO:0008720">
    <property type="term" value="F:D-lactate dehydrogenase (NAD+) activity"/>
    <property type="evidence" value="ECO:0007669"/>
    <property type="project" value="TreeGrafter"/>
</dbReference>
<dbReference type="PROSITE" id="PS51387">
    <property type="entry name" value="FAD_PCMH"/>
    <property type="match status" value="1"/>
</dbReference>
<keyword evidence="5" id="KW-1185">Reference proteome</keyword>
<protein>
    <submittedName>
        <fullName evidence="4">4-cresol dehydrogenase (Hydroxylating)</fullName>
        <ecNumber evidence="4">1.17.9.1</ecNumber>
    </submittedName>
</protein>
<dbReference type="InterPro" id="IPR016166">
    <property type="entry name" value="FAD-bd_PCMH"/>
</dbReference>
<dbReference type="InterPro" id="IPR016164">
    <property type="entry name" value="FAD-linked_Oxase-like_C"/>
</dbReference>
<dbReference type="InterPro" id="IPR016167">
    <property type="entry name" value="FAD-bd_PCMH_sub1"/>
</dbReference>
<dbReference type="GO" id="GO:0071949">
    <property type="term" value="F:FAD binding"/>
    <property type="evidence" value="ECO:0007669"/>
    <property type="project" value="InterPro"/>
</dbReference>
<dbReference type="Gene3D" id="1.10.45.10">
    <property type="entry name" value="Vanillyl-alcohol Oxidase, Chain A, domain 4"/>
    <property type="match status" value="1"/>
</dbReference>
<dbReference type="SUPFAM" id="SSF56176">
    <property type="entry name" value="FAD-binding/transporter-associated domain-like"/>
    <property type="match status" value="1"/>
</dbReference>
<dbReference type="RefSeq" id="WP_221240491.1">
    <property type="nucleotide sequence ID" value="NZ_JACIJC010000004.1"/>
</dbReference>
<feature type="domain" description="FAD-binding PCMH-type" evidence="3">
    <location>
        <begin position="48"/>
        <end position="236"/>
    </location>
</feature>
<keyword evidence="2" id="KW-0274">FAD</keyword>
<dbReference type="GO" id="GO:0004458">
    <property type="term" value="F:D-lactate dehydrogenase (cytochrome) activity"/>
    <property type="evidence" value="ECO:0007669"/>
    <property type="project" value="TreeGrafter"/>
</dbReference>
<dbReference type="Gene3D" id="3.40.462.10">
    <property type="entry name" value="FAD-linked oxidases, C-terminal domain"/>
    <property type="match status" value="1"/>
</dbReference>
<reference evidence="4 5" key="1">
    <citation type="submission" date="2020-08" db="EMBL/GenBank/DDBJ databases">
        <title>Genomic Encyclopedia of Type Strains, Phase IV (KMG-IV): sequencing the most valuable type-strain genomes for metagenomic binning, comparative biology and taxonomic classification.</title>
        <authorList>
            <person name="Goeker M."/>
        </authorList>
    </citation>
    <scope>NUCLEOTIDE SEQUENCE [LARGE SCALE GENOMIC DNA]</scope>
    <source>
        <strain evidence="4 5">DSM 25079</strain>
    </source>
</reference>
<organism evidence="4 5">
    <name type="scientific">Sphingobium boeckii</name>
    <dbReference type="NCBI Taxonomy" id="1082345"/>
    <lineage>
        <taxon>Bacteria</taxon>
        <taxon>Pseudomonadati</taxon>
        <taxon>Pseudomonadota</taxon>
        <taxon>Alphaproteobacteria</taxon>
        <taxon>Sphingomonadales</taxon>
        <taxon>Sphingomonadaceae</taxon>
        <taxon>Sphingobium</taxon>
    </lineage>
</organism>
<evidence type="ECO:0000313" key="4">
    <source>
        <dbReference type="EMBL" id="MBB5686347.1"/>
    </source>
</evidence>
<evidence type="ECO:0000256" key="2">
    <source>
        <dbReference type="ARBA" id="ARBA00022827"/>
    </source>
</evidence>
<dbReference type="InterPro" id="IPR036318">
    <property type="entry name" value="FAD-bd_PCMH-like_sf"/>
</dbReference>
<proteinExistence type="predicted"/>
<dbReference type="GO" id="GO:0018695">
    <property type="term" value="F:4-cresol dehydrogenase (hydroxylating) activity"/>
    <property type="evidence" value="ECO:0007669"/>
    <property type="project" value="UniProtKB-EC"/>
</dbReference>
<dbReference type="EC" id="1.17.9.1" evidence="4"/>
<dbReference type="SUPFAM" id="SSF55103">
    <property type="entry name" value="FAD-linked oxidases, C-terminal domain"/>
    <property type="match status" value="1"/>
</dbReference>
<dbReference type="Gene3D" id="3.30.43.10">
    <property type="entry name" value="Uridine Diphospho-n-acetylenolpyruvylglucosamine Reductase, domain 2"/>
    <property type="match status" value="1"/>
</dbReference>
<dbReference type="Proteomes" id="UP000549617">
    <property type="component" value="Unassembled WGS sequence"/>
</dbReference>
<dbReference type="Gene3D" id="3.30.465.10">
    <property type="match status" value="1"/>
</dbReference>
<sequence length="515" mass="56871">MATSSQTAVQQDDLAEFMVAARALVGAEWVDTSASKVDRFGENLMPEGNVPVSGVIYPNSTEQVQGLVALANRFKVPLYPVSTGQNIGLGSRAPVLPGQVVVELGRRMNRILEINEEMAYAVVEPGVSYQDLYDELESRGHPLMLDTTSGPPQGGPLGNTLDKGAGYTPYFDHFYMSCGMEVVLGNGDVLRTGDGALEGSKSWNISKYGLGPYLDGLFLQSNYGIVTRMGIWLMPKPPVTQSFFFSFPDDDDIGEIMELARFTKLRGVIPTLLKVTNDIYAFGTETRFPLDRADIRKTIPDAVRKEMQTEHGIGSWVVSGAVYAPTQEAADAQIDVIRALFTKSGKATYIPQEIADENPMFRIHSDSFIGKPTRDEFPLYEWRPGGGATWILPVTPIHGETAKDHQRLSRNILERFGFDYICEHVVGARMSRALHVLVWNREDPEENARADACYKAFIDEYAAAGYPVSRPPTAYQPYAMNRLGHSFLQTCNNIKDALDPNGILSPGRYGIGLHR</sequence>
<accession>A0A7W9AIL0</accession>
<evidence type="ECO:0000259" key="3">
    <source>
        <dbReference type="PROSITE" id="PS51387"/>
    </source>
</evidence>
<dbReference type="AlphaFoldDB" id="A0A7W9AIL0"/>